<dbReference type="Proteomes" id="UP001295440">
    <property type="component" value="Chromosome"/>
</dbReference>
<evidence type="ECO:0008006" key="3">
    <source>
        <dbReference type="Google" id="ProtNLM"/>
    </source>
</evidence>
<organism evidence="1 2">
    <name type="scientific">Lactobacillus delbrueckii subsp. delbrueckii</name>
    <dbReference type="NCBI Taxonomy" id="83684"/>
    <lineage>
        <taxon>Bacteria</taxon>
        <taxon>Bacillati</taxon>
        <taxon>Bacillota</taxon>
        <taxon>Bacilli</taxon>
        <taxon>Lactobacillales</taxon>
        <taxon>Lactobacillaceae</taxon>
        <taxon>Lactobacillus</taxon>
    </lineage>
</organism>
<accession>A0AAU9R0Z0</accession>
<evidence type="ECO:0000313" key="1">
    <source>
        <dbReference type="EMBL" id="CAH1706166.1"/>
    </source>
</evidence>
<dbReference type="EMBL" id="OV915080">
    <property type="protein sequence ID" value="CAH1706166.1"/>
    <property type="molecule type" value="Genomic_DNA"/>
</dbReference>
<reference evidence="1" key="1">
    <citation type="submission" date="2022-02" db="EMBL/GenBank/DDBJ databases">
        <authorList>
            <person name="Deutsch MARIE S."/>
        </authorList>
    </citation>
    <scope>NUCLEOTIDE SEQUENCE</scope>
    <source>
        <strain evidence="1">CIRM-BIA865</strain>
    </source>
</reference>
<name>A0AAU9R0Z0_9LACO</name>
<gene>
    <name evidence="1" type="ORF">LDD865_1007</name>
</gene>
<evidence type="ECO:0000313" key="2">
    <source>
        <dbReference type="Proteomes" id="UP001295440"/>
    </source>
</evidence>
<proteinExistence type="predicted"/>
<protein>
    <recommendedName>
        <fullName evidence="3">Methyltransferase</fullName>
    </recommendedName>
</protein>
<dbReference type="AlphaFoldDB" id="A0AAU9R0Z0"/>
<sequence length="43" mass="4780">MDEQIGGQLEAGFTLTNLYEDTNGEGRLHELNIPTFIATRSVK</sequence>